<evidence type="ECO:0000256" key="10">
    <source>
        <dbReference type="ARBA" id="ARBA00025699"/>
    </source>
</evidence>
<evidence type="ECO:0000256" key="9">
    <source>
        <dbReference type="ARBA" id="ARBA00022691"/>
    </source>
</evidence>
<evidence type="ECO:0000256" key="5">
    <source>
        <dbReference type="ARBA" id="ARBA00022490"/>
    </source>
</evidence>
<feature type="domain" description="Ribosomal RNA small subunit methyltransferase E methyltransferase" evidence="13">
    <location>
        <begin position="78"/>
        <end position="237"/>
    </location>
</feature>
<dbReference type="PIRSF" id="PIRSF015601">
    <property type="entry name" value="MTase_slr0722"/>
    <property type="match status" value="1"/>
</dbReference>
<keyword evidence="7 12" id="KW-0489">Methyltransferase</keyword>
<comment type="function">
    <text evidence="10 12">Specifically methylates the N3 position of the uracil ring of uridine 1498 (m3U1498) in 16S rRNA. Acts on the fully assembled 30S ribosomal subunit.</text>
</comment>
<dbReference type="SUPFAM" id="SSF88697">
    <property type="entry name" value="PUA domain-like"/>
    <property type="match status" value="1"/>
</dbReference>
<reference evidence="15 16" key="1">
    <citation type="submission" date="2017-10" db="EMBL/GenBank/DDBJ databases">
        <title>Two draft genome sequences of Pusillimonas sp. strains isolated from a nitrate- and radionuclide-contaminated groundwater in Russia.</title>
        <authorList>
            <person name="Grouzdev D.S."/>
            <person name="Tourova T.P."/>
            <person name="Goeva M.A."/>
            <person name="Babich T.L."/>
            <person name="Sokolova D.S."/>
            <person name="Abdullin R."/>
            <person name="Poltaraus A.B."/>
            <person name="Toshchakov S.V."/>
            <person name="Nazina T.N."/>
        </authorList>
    </citation>
    <scope>NUCLEOTIDE SEQUENCE [LARGE SCALE GENOMIC DNA]</scope>
    <source>
        <strain evidence="15 16">JR1/69-2-13</strain>
    </source>
</reference>
<dbReference type="InterPro" id="IPR015947">
    <property type="entry name" value="PUA-like_sf"/>
</dbReference>
<dbReference type="NCBIfam" id="NF008692">
    <property type="entry name" value="PRK11713.1-5"/>
    <property type="match status" value="1"/>
</dbReference>
<evidence type="ECO:0000256" key="11">
    <source>
        <dbReference type="ARBA" id="ARBA00047944"/>
    </source>
</evidence>
<evidence type="ECO:0000256" key="1">
    <source>
        <dbReference type="ARBA" id="ARBA00004496"/>
    </source>
</evidence>
<accession>A0A2N4UDQ1</accession>
<organism evidence="15 16">
    <name type="scientific">Pollutimonas nitritireducens</name>
    <dbReference type="NCBI Taxonomy" id="2045209"/>
    <lineage>
        <taxon>Bacteria</taxon>
        <taxon>Pseudomonadati</taxon>
        <taxon>Pseudomonadota</taxon>
        <taxon>Betaproteobacteria</taxon>
        <taxon>Burkholderiales</taxon>
        <taxon>Alcaligenaceae</taxon>
        <taxon>Pollutimonas</taxon>
    </lineage>
</organism>
<evidence type="ECO:0000259" key="14">
    <source>
        <dbReference type="Pfam" id="PF20260"/>
    </source>
</evidence>
<dbReference type="OrthoDB" id="9815641at2"/>
<keyword evidence="5 12" id="KW-0963">Cytoplasm</keyword>
<feature type="domain" description="Ribosomal RNA small subunit methyltransferase E PUA-like" evidence="14">
    <location>
        <begin position="23"/>
        <end position="62"/>
    </location>
</feature>
<dbReference type="Pfam" id="PF20260">
    <property type="entry name" value="PUA_4"/>
    <property type="match status" value="1"/>
</dbReference>
<dbReference type="Gene3D" id="3.40.1280.10">
    <property type="match status" value="1"/>
</dbReference>
<dbReference type="AlphaFoldDB" id="A0A2N4UDQ1"/>
<comment type="subcellular location">
    <subcellularLocation>
        <location evidence="1 12">Cytoplasm</location>
    </subcellularLocation>
</comment>
<evidence type="ECO:0000256" key="6">
    <source>
        <dbReference type="ARBA" id="ARBA00022552"/>
    </source>
</evidence>
<dbReference type="RefSeq" id="WP_102070886.1">
    <property type="nucleotide sequence ID" value="NZ_PDNV01000009.1"/>
</dbReference>
<dbReference type="InterPro" id="IPR046887">
    <property type="entry name" value="RsmE_PUA-like"/>
</dbReference>
<dbReference type="Pfam" id="PF04452">
    <property type="entry name" value="Methyltrans_RNA"/>
    <property type="match status" value="1"/>
</dbReference>
<dbReference type="EMBL" id="PDNV01000009">
    <property type="protein sequence ID" value="PLC53143.1"/>
    <property type="molecule type" value="Genomic_DNA"/>
</dbReference>
<keyword evidence="9 12" id="KW-0949">S-adenosyl-L-methionine</keyword>
<evidence type="ECO:0000256" key="8">
    <source>
        <dbReference type="ARBA" id="ARBA00022679"/>
    </source>
</evidence>
<dbReference type="Gene3D" id="2.40.240.20">
    <property type="entry name" value="Hypothetical PUA domain-like, domain 1"/>
    <property type="match status" value="1"/>
</dbReference>
<dbReference type="EC" id="2.1.1.193" evidence="3 12"/>
<evidence type="ECO:0000256" key="3">
    <source>
        <dbReference type="ARBA" id="ARBA00012328"/>
    </source>
</evidence>
<evidence type="ECO:0000259" key="13">
    <source>
        <dbReference type="Pfam" id="PF04452"/>
    </source>
</evidence>
<protein>
    <recommendedName>
        <fullName evidence="4 12">Ribosomal RNA small subunit methyltransferase E</fullName>
        <ecNumber evidence="3 12">2.1.1.193</ecNumber>
    </recommendedName>
</protein>
<keyword evidence="6 12" id="KW-0698">rRNA processing</keyword>
<name>A0A2N4UDQ1_9BURK</name>
<keyword evidence="8 12" id="KW-0808">Transferase</keyword>
<gene>
    <name evidence="15" type="ORF">CR155_15240</name>
</gene>
<dbReference type="GO" id="GO:0005737">
    <property type="term" value="C:cytoplasm"/>
    <property type="evidence" value="ECO:0007669"/>
    <property type="project" value="UniProtKB-SubCell"/>
</dbReference>
<evidence type="ECO:0000256" key="4">
    <source>
        <dbReference type="ARBA" id="ARBA00013673"/>
    </source>
</evidence>
<dbReference type="SUPFAM" id="SSF75217">
    <property type="entry name" value="alpha/beta knot"/>
    <property type="match status" value="1"/>
</dbReference>
<dbReference type="PANTHER" id="PTHR30027:SF3">
    <property type="entry name" value="16S RRNA (URACIL(1498)-N(3))-METHYLTRANSFERASE"/>
    <property type="match status" value="1"/>
</dbReference>
<dbReference type="InterPro" id="IPR029028">
    <property type="entry name" value="Alpha/beta_knot_MTases"/>
</dbReference>
<proteinExistence type="inferred from homology"/>
<dbReference type="NCBIfam" id="TIGR00046">
    <property type="entry name" value="RsmE family RNA methyltransferase"/>
    <property type="match status" value="1"/>
</dbReference>
<evidence type="ECO:0000313" key="16">
    <source>
        <dbReference type="Proteomes" id="UP000234328"/>
    </source>
</evidence>
<comment type="similarity">
    <text evidence="2 12">Belongs to the RNA methyltransferase RsmE family.</text>
</comment>
<comment type="caution">
    <text evidence="15">The sequence shown here is derived from an EMBL/GenBank/DDBJ whole genome shotgun (WGS) entry which is preliminary data.</text>
</comment>
<dbReference type="InterPro" id="IPR046886">
    <property type="entry name" value="RsmE_MTase_dom"/>
</dbReference>
<keyword evidence="16" id="KW-1185">Reference proteome</keyword>
<dbReference type="GO" id="GO:0070042">
    <property type="term" value="F:rRNA (uridine-N3-)-methyltransferase activity"/>
    <property type="evidence" value="ECO:0007669"/>
    <property type="project" value="TreeGrafter"/>
</dbReference>
<evidence type="ECO:0000256" key="12">
    <source>
        <dbReference type="PIRNR" id="PIRNR015601"/>
    </source>
</evidence>
<evidence type="ECO:0000256" key="2">
    <source>
        <dbReference type="ARBA" id="ARBA00005528"/>
    </source>
</evidence>
<dbReference type="Proteomes" id="UP000234328">
    <property type="component" value="Unassembled WGS sequence"/>
</dbReference>
<dbReference type="PANTHER" id="PTHR30027">
    <property type="entry name" value="RIBOSOMAL RNA SMALL SUBUNIT METHYLTRANSFERASE E"/>
    <property type="match status" value="1"/>
</dbReference>
<dbReference type="GO" id="GO:0070475">
    <property type="term" value="P:rRNA base methylation"/>
    <property type="evidence" value="ECO:0007669"/>
    <property type="project" value="TreeGrafter"/>
</dbReference>
<evidence type="ECO:0000256" key="7">
    <source>
        <dbReference type="ARBA" id="ARBA00022603"/>
    </source>
</evidence>
<dbReference type="InterPro" id="IPR006700">
    <property type="entry name" value="RsmE"/>
</dbReference>
<sequence length="244" mass="26627">MAIPRFFCPVVLTPNTTIKLAPDLAHHAIRVLRLKSDSNIVLFNGLGGQYPARLRIEGKNGFAVLGEHDPIETELGGDITLVQGIPAGDKMDWIIEKSVELGARRLVPVTAQRSVLQLTGERLHKRMQHWTRVAQAASEQCGRNRLMEITDPMALGDFLERGRDDDGDMLFCHPASPHTLAQALAPGQDRLALLVGPEGGWSSDEQALVERHGLIPISFGTRVLRTETAGLALIAAVSALRGWN</sequence>
<evidence type="ECO:0000313" key="15">
    <source>
        <dbReference type="EMBL" id="PLC53143.1"/>
    </source>
</evidence>
<comment type="catalytic activity">
    <reaction evidence="11 12">
        <text>uridine(1498) in 16S rRNA + S-adenosyl-L-methionine = N(3)-methyluridine(1498) in 16S rRNA + S-adenosyl-L-homocysteine + H(+)</text>
        <dbReference type="Rhea" id="RHEA:42920"/>
        <dbReference type="Rhea" id="RHEA-COMP:10283"/>
        <dbReference type="Rhea" id="RHEA-COMP:10284"/>
        <dbReference type="ChEBI" id="CHEBI:15378"/>
        <dbReference type="ChEBI" id="CHEBI:57856"/>
        <dbReference type="ChEBI" id="CHEBI:59789"/>
        <dbReference type="ChEBI" id="CHEBI:65315"/>
        <dbReference type="ChEBI" id="CHEBI:74502"/>
        <dbReference type="EC" id="2.1.1.193"/>
    </reaction>
</comment>
<dbReference type="CDD" id="cd18084">
    <property type="entry name" value="RsmE-like"/>
    <property type="match status" value="1"/>
</dbReference>
<dbReference type="InterPro" id="IPR029026">
    <property type="entry name" value="tRNA_m1G_MTases_N"/>
</dbReference>